<name>A0A381W4M1_9ZZZZ</name>
<keyword evidence="3" id="KW-0808">Transferase</keyword>
<dbReference type="GO" id="GO:0032259">
    <property type="term" value="P:methylation"/>
    <property type="evidence" value="ECO:0007669"/>
    <property type="project" value="UniProtKB-KW"/>
</dbReference>
<dbReference type="CDD" id="cd02440">
    <property type="entry name" value="AdoMet_MTases"/>
    <property type="match status" value="1"/>
</dbReference>
<dbReference type="PANTHER" id="PTHR32183:SF6">
    <property type="entry name" value="CYSTEINE SULFINATE DESULFINASE_CYSTEINE DESULFURASE AND RELATED ENZYMES"/>
    <property type="match status" value="1"/>
</dbReference>
<evidence type="ECO:0000256" key="1">
    <source>
        <dbReference type="ARBA" id="ARBA00022553"/>
    </source>
</evidence>
<reference evidence="5" key="1">
    <citation type="submission" date="2018-05" db="EMBL/GenBank/DDBJ databases">
        <authorList>
            <person name="Lanie J.A."/>
            <person name="Ng W.-L."/>
            <person name="Kazmierczak K.M."/>
            <person name="Andrzejewski T.M."/>
            <person name="Davidsen T.M."/>
            <person name="Wayne K.J."/>
            <person name="Tettelin H."/>
            <person name="Glass J.I."/>
            <person name="Rusch D."/>
            <person name="Podicherti R."/>
            <person name="Tsui H.-C.T."/>
            <person name="Winkler M.E."/>
        </authorList>
    </citation>
    <scope>NUCLEOTIDE SEQUENCE</scope>
</reference>
<protein>
    <recommendedName>
        <fullName evidence="6">Methyltransferase domain-containing protein</fullName>
    </recommendedName>
</protein>
<keyword evidence="2" id="KW-0489">Methyltransferase</keyword>
<keyword evidence="1" id="KW-0597">Phosphoprotein</keyword>
<dbReference type="Gene3D" id="3.40.50.150">
    <property type="entry name" value="Vaccinia Virus protein VP39"/>
    <property type="match status" value="1"/>
</dbReference>
<evidence type="ECO:0000256" key="2">
    <source>
        <dbReference type="ARBA" id="ARBA00022603"/>
    </source>
</evidence>
<organism evidence="5">
    <name type="scientific">marine metagenome</name>
    <dbReference type="NCBI Taxonomy" id="408172"/>
    <lineage>
        <taxon>unclassified sequences</taxon>
        <taxon>metagenomes</taxon>
        <taxon>ecological metagenomes</taxon>
    </lineage>
</organism>
<dbReference type="InterPro" id="IPR029063">
    <property type="entry name" value="SAM-dependent_MTases_sf"/>
</dbReference>
<dbReference type="PANTHER" id="PTHR32183">
    <property type="match status" value="1"/>
</dbReference>
<evidence type="ECO:0000313" key="5">
    <source>
        <dbReference type="EMBL" id="SVA47454.1"/>
    </source>
</evidence>
<evidence type="ECO:0000256" key="4">
    <source>
        <dbReference type="ARBA" id="ARBA00022691"/>
    </source>
</evidence>
<dbReference type="Pfam" id="PF05724">
    <property type="entry name" value="TPMT"/>
    <property type="match status" value="1"/>
</dbReference>
<feature type="non-terminal residue" evidence="5">
    <location>
        <position position="1"/>
    </location>
</feature>
<gene>
    <name evidence="5" type="ORF">METZ01_LOCUS100308</name>
</gene>
<dbReference type="InterPro" id="IPR008854">
    <property type="entry name" value="TPMT"/>
</dbReference>
<dbReference type="AlphaFoldDB" id="A0A381W4M1"/>
<proteinExistence type="predicted"/>
<evidence type="ECO:0000256" key="3">
    <source>
        <dbReference type="ARBA" id="ARBA00022679"/>
    </source>
</evidence>
<accession>A0A381W4M1</accession>
<dbReference type="PROSITE" id="PS51585">
    <property type="entry name" value="SAM_MT_TPMT"/>
    <property type="match status" value="1"/>
</dbReference>
<dbReference type="GO" id="GO:0008757">
    <property type="term" value="F:S-adenosylmethionine-dependent methyltransferase activity"/>
    <property type="evidence" value="ECO:0007669"/>
    <property type="project" value="InterPro"/>
</dbReference>
<sequence length="220" mass="25238">VELLVTRVKKHIPIEMHNEDQPQFWEDIYLADDTGWDLNGPTPVFKHLAESLERGRVCIIGCGRGYDAIMFAKKGFDVTAVDFAPSAIRALQELAKQEMVDVNAVQRDIFSLVPEFQRSFDYVVEQTCFCAIHPKRRKEYEVLVKAILKPGGKLIGLWFPLDKLLDEGGPPYGTNINEVKSIFNIGWKIEKEEFPDLSIEPRKGREKLIIFKTINKIKYV</sequence>
<evidence type="ECO:0008006" key="6">
    <source>
        <dbReference type="Google" id="ProtNLM"/>
    </source>
</evidence>
<keyword evidence="4" id="KW-0949">S-adenosyl-L-methionine</keyword>
<dbReference type="EMBL" id="UINC01010689">
    <property type="protein sequence ID" value="SVA47454.1"/>
    <property type="molecule type" value="Genomic_DNA"/>
</dbReference>
<dbReference type="SUPFAM" id="SSF53335">
    <property type="entry name" value="S-adenosyl-L-methionine-dependent methyltransferases"/>
    <property type="match status" value="1"/>
</dbReference>